<reference evidence="1" key="2">
    <citation type="journal article" date="2022" name="New Phytol.">
        <title>Evolutionary transition to the ectomycorrhizal habit in the genomes of a hyperdiverse lineage of mushroom-forming fungi.</title>
        <authorList>
            <person name="Looney B."/>
            <person name="Miyauchi S."/>
            <person name="Morin E."/>
            <person name="Drula E."/>
            <person name="Courty P.E."/>
            <person name="Kohler A."/>
            <person name="Kuo A."/>
            <person name="LaButti K."/>
            <person name="Pangilinan J."/>
            <person name="Lipzen A."/>
            <person name="Riley R."/>
            <person name="Andreopoulos W."/>
            <person name="He G."/>
            <person name="Johnson J."/>
            <person name="Nolan M."/>
            <person name="Tritt A."/>
            <person name="Barry K.W."/>
            <person name="Grigoriev I.V."/>
            <person name="Nagy L.G."/>
            <person name="Hibbett D."/>
            <person name="Henrissat B."/>
            <person name="Matheny P.B."/>
            <person name="Labbe J."/>
            <person name="Martin F.M."/>
        </authorList>
    </citation>
    <scope>NUCLEOTIDE SEQUENCE</scope>
    <source>
        <strain evidence="1">HHB10654</strain>
    </source>
</reference>
<dbReference type="Proteomes" id="UP000814140">
    <property type="component" value="Unassembled WGS sequence"/>
</dbReference>
<reference evidence="1" key="1">
    <citation type="submission" date="2021-03" db="EMBL/GenBank/DDBJ databases">
        <authorList>
            <consortium name="DOE Joint Genome Institute"/>
            <person name="Ahrendt S."/>
            <person name="Looney B.P."/>
            <person name="Miyauchi S."/>
            <person name="Morin E."/>
            <person name="Drula E."/>
            <person name="Courty P.E."/>
            <person name="Chicoki N."/>
            <person name="Fauchery L."/>
            <person name="Kohler A."/>
            <person name="Kuo A."/>
            <person name="Labutti K."/>
            <person name="Pangilinan J."/>
            <person name="Lipzen A."/>
            <person name="Riley R."/>
            <person name="Andreopoulos W."/>
            <person name="He G."/>
            <person name="Johnson J."/>
            <person name="Barry K.W."/>
            <person name="Grigoriev I.V."/>
            <person name="Nagy L."/>
            <person name="Hibbett D."/>
            <person name="Henrissat B."/>
            <person name="Matheny P.B."/>
            <person name="Labbe J."/>
            <person name="Martin F."/>
        </authorList>
    </citation>
    <scope>NUCLEOTIDE SEQUENCE</scope>
    <source>
        <strain evidence="1">HHB10654</strain>
    </source>
</reference>
<sequence>MKSDAQKLQEHQHAVAVGGAKGLFAGLAAALPASYIANQRWHYYRTLPPSLKALGVVVVALPSFVISAETSGRRFEEQKWHDTGKQELETVRSRADARWESMTVTQKVLDVTARHQFSVIAGCWALGIAGAFGAIMRNPYQSLSQKVVQARMWSQGMTIGIVVAAAAISRSQNYRRDLGDAYHPVANTDHSWADIIAAGEQRKAQARAE</sequence>
<dbReference type="EMBL" id="MU277187">
    <property type="protein sequence ID" value="KAI0068673.1"/>
    <property type="molecule type" value="Genomic_DNA"/>
</dbReference>
<accession>A0ACB8TJN7</accession>
<comment type="caution">
    <text evidence="1">The sequence shown here is derived from an EMBL/GenBank/DDBJ whole genome shotgun (WGS) entry which is preliminary data.</text>
</comment>
<keyword evidence="2" id="KW-1185">Reference proteome</keyword>
<evidence type="ECO:0000313" key="2">
    <source>
        <dbReference type="Proteomes" id="UP000814140"/>
    </source>
</evidence>
<protein>
    <submittedName>
        <fullName evidence="1">Mitochondrion protein</fullName>
    </submittedName>
</protein>
<organism evidence="1 2">
    <name type="scientific">Artomyces pyxidatus</name>
    <dbReference type="NCBI Taxonomy" id="48021"/>
    <lineage>
        <taxon>Eukaryota</taxon>
        <taxon>Fungi</taxon>
        <taxon>Dikarya</taxon>
        <taxon>Basidiomycota</taxon>
        <taxon>Agaricomycotina</taxon>
        <taxon>Agaricomycetes</taxon>
        <taxon>Russulales</taxon>
        <taxon>Auriscalpiaceae</taxon>
        <taxon>Artomyces</taxon>
    </lineage>
</organism>
<gene>
    <name evidence="1" type="ORF">BV25DRAFT_1910432</name>
</gene>
<evidence type="ECO:0000313" key="1">
    <source>
        <dbReference type="EMBL" id="KAI0068673.1"/>
    </source>
</evidence>
<name>A0ACB8TJN7_9AGAM</name>
<proteinExistence type="predicted"/>